<dbReference type="Gene3D" id="3.40.50.10420">
    <property type="entry name" value="NagB/RpiA/CoA transferase-like"/>
    <property type="match status" value="1"/>
</dbReference>
<dbReference type="InterPro" id="IPR002698">
    <property type="entry name" value="FTHF_cligase"/>
</dbReference>
<keyword evidence="4" id="KW-0460">Magnesium</keyword>
<dbReference type="GO" id="GO:0030272">
    <property type="term" value="F:5-formyltetrahydrofolate cyclo-ligase activity"/>
    <property type="evidence" value="ECO:0007669"/>
    <property type="project" value="UniProtKB-EC"/>
</dbReference>
<evidence type="ECO:0000256" key="3">
    <source>
        <dbReference type="ARBA" id="ARBA00022840"/>
    </source>
</evidence>
<dbReference type="PANTHER" id="PTHR23407">
    <property type="entry name" value="ATPASE INHIBITOR/5-FORMYLTETRAHYDROFOLATE CYCLO-LIGASE"/>
    <property type="match status" value="1"/>
</dbReference>
<sequence length="218" mass="23840">MDNIDIGASKKALRTRMAGIRSGIPPESRKAQALEACRIAELEVLDPLRKRRNAGLTIFSYLSFRDEPDTSPLLRSCLERGDTILVPKIIGNGTMSLHNITGRQNLVSGVWGIPEPDGTIPAWPAERYGEIDLVLVPGLAFDRYGGRIGFGGGYYDRFIAELAKRPGARGRDEEGGSALKAALAFEEQIVDETLPAEKHDLKLDMLFTASGILYIEGK</sequence>
<reference evidence="5 6" key="1">
    <citation type="submission" date="2024-02" db="EMBL/GenBank/DDBJ databases">
        <title>A nitrogen-fixing paenibacillus bacterium.</title>
        <authorList>
            <person name="Zhang W.L."/>
            <person name="Chen S.F."/>
        </authorList>
    </citation>
    <scope>NUCLEOTIDE SEQUENCE [LARGE SCALE GENOMIC DNA]</scope>
    <source>
        <strain evidence="5 6">M1</strain>
    </source>
</reference>
<evidence type="ECO:0000256" key="1">
    <source>
        <dbReference type="ARBA" id="ARBA00010638"/>
    </source>
</evidence>
<dbReference type="InterPro" id="IPR037171">
    <property type="entry name" value="NagB/RpiA_transferase-like"/>
</dbReference>
<comment type="similarity">
    <text evidence="1 4">Belongs to the 5-formyltetrahydrofolate cyclo-ligase family.</text>
</comment>
<comment type="caution">
    <text evidence="5">The sequence shown here is derived from an EMBL/GenBank/DDBJ whole genome shotgun (WGS) entry which is preliminary data.</text>
</comment>
<evidence type="ECO:0000256" key="2">
    <source>
        <dbReference type="ARBA" id="ARBA00022741"/>
    </source>
</evidence>
<dbReference type="PANTHER" id="PTHR23407:SF1">
    <property type="entry name" value="5-FORMYLTETRAHYDROFOLATE CYCLO-LIGASE"/>
    <property type="match status" value="1"/>
</dbReference>
<dbReference type="Proteomes" id="UP001306950">
    <property type="component" value="Unassembled WGS sequence"/>
</dbReference>
<evidence type="ECO:0000313" key="5">
    <source>
        <dbReference type="EMBL" id="MEF2967573.1"/>
    </source>
</evidence>
<dbReference type="InterPro" id="IPR024185">
    <property type="entry name" value="FTHF_cligase-like_sf"/>
</dbReference>
<comment type="catalytic activity">
    <reaction evidence="4">
        <text>(6S)-5-formyl-5,6,7,8-tetrahydrofolate + ATP = (6R)-5,10-methenyltetrahydrofolate + ADP + phosphate</text>
        <dbReference type="Rhea" id="RHEA:10488"/>
        <dbReference type="ChEBI" id="CHEBI:30616"/>
        <dbReference type="ChEBI" id="CHEBI:43474"/>
        <dbReference type="ChEBI" id="CHEBI:57455"/>
        <dbReference type="ChEBI" id="CHEBI:57457"/>
        <dbReference type="ChEBI" id="CHEBI:456216"/>
        <dbReference type="EC" id="6.3.3.2"/>
    </reaction>
</comment>
<keyword evidence="3 4" id="KW-0067">ATP-binding</keyword>
<protein>
    <recommendedName>
        <fullName evidence="4">5-formyltetrahydrofolate cyclo-ligase</fullName>
        <ecNumber evidence="4">6.3.3.2</ecNumber>
    </recommendedName>
</protein>
<keyword evidence="5" id="KW-0436">Ligase</keyword>
<name>A0ABU7VW13_9BACL</name>
<dbReference type="RefSeq" id="WP_331847793.1">
    <property type="nucleotide sequence ID" value="NZ_JAZHPZ010000009.1"/>
</dbReference>
<dbReference type="Pfam" id="PF01812">
    <property type="entry name" value="5-FTHF_cyc-lig"/>
    <property type="match status" value="1"/>
</dbReference>
<keyword evidence="4" id="KW-0479">Metal-binding</keyword>
<evidence type="ECO:0000256" key="4">
    <source>
        <dbReference type="RuleBase" id="RU361279"/>
    </source>
</evidence>
<dbReference type="NCBIfam" id="TIGR02727">
    <property type="entry name" value="MTHFS_bact"/>
    <property type="match status" value="1"/>
</dbReference>
<keyword evidence="2 4" id="KW-0547">Nucleotide-binding</keyword>
<comment type="cofactor">
    <cofactor evidence="4">
        <name>Mg(2+)</name>
        <dbReference type="ChEBI" id="CHEBI:18420"/>
    </cofactor>
</comment>
<proteinExistence type="inferred from homology"/>
<organism evidence="5 6">
    <name type="scientific">Paenibacillus haidiansis</name>
    <dbReference type="NCBI Taxonomy" id="1574488"/>
    <lineage>
        <taxon>Bacteria</taxon>
        <taxon>Bacillati</taxon>
        <taxon>Bacillota</taxon>
        <taxon>Bacilli</taxon>
        <taxon>Bacillales</taxon>
        <taxon>Paenibacillaceae</taxon>
        <taxon>Paenibacillus</taxon>
    </lineage>
</organism>
<gene>
    <name evidence="5" type="ORF">V3851_17230</name>
</gene>
<dbReference type="PIRSF" id="PIRSF006806">
    <property type="entry name" value="FTHF_cligase"/>
    <property type="match status" value="1"/>
</dbReference>
<keyword evidence="6" id="KW-1185">Reference proteome</keyword>
<dbReference type="EMBL" id="JAZHPZ010000009">
    <property type="protein sequence ID" value="MEF2967573.1"/>
    <property type="molecule type" value="Genomic_DNA"/>
</dbReference>
<dbReference type="EC" id="6.3.3.2" evidence="4"/>
<accession>A0ABU7VW13</accession>
<dbReference type="SUPFAM" id="SSF100950">
    <property type="entry name" value="NagB/RpiA/CoA transferase-like"/>
    <property type="match status" value="1"/>
</dbReference>
<evidence type="ECO:0000313" key="6">
    <source>
        <dbReference type="Proteomes" id="UP001306950"/>
    </source>
</evidence>